<dbReference type="AlphaFoldDB" id="A0AAV5JU22"/>
<proteinExistence type="predicted"/>
<reference evidence="10 11" key="1">
    <citation type="journal article" date="2021" name="Commun. Biol.">
        <title>The genome of Shorea leprosula (Dipterocarpaceae) highlights the ecological relevance of drought in aseasonal tropical rainforests.</title>
        <authorList>
            <person name="Ng K.K.S."/>
            <person name="Kobayashi M.J."/>
            <person name="Fawcett J.A."/>
            <person name="Hatakeyama M."/>
            <person name="Paape T."/>
            <person name="Ng C.H."/>
            <person name="Ang C.C."/>
            <person name="Tnah L.H."/>
            <person name="Lee C.T."/>
            <person name="Nishiyama T."/>
            <person name="Sese J."/>
            <person name="O'Brien M.J."/>
            <person name="Copetti D."/>
            <person name="Mohd Noor M.I."/>
            <person name="Ong R.C."/>
            <person name="Putra M."/>
            <person name="Sireger I.Z."/>
            <person name="Indrioko S."/>
            <person name="Kosugi Y."/>
            <person name="Izuno A."/>
            <person name="Isagi Y."/>
            <person name="Lee S.L."/>
            <person name="Shimizu K.K."/>
        </authorList>
    </citation>
    <scope>NUCLEOTIDE SEQUENCE [LARGE SCALE GENOMIC DNA]</scope>
    <source>
        <strain evidence="10">214</strain>
    </source>
</reference>
<dbReference type="PANTHER" id="PTHR22951">
    <property type="entry name" value="CLATHRIN ASSEMBLY PROTEIN"/>
    <property type="match status" value="1"/>
</dbReference>
<dbReference type="InterPro" id="IPR013809">
    <property type="entry name" value="ENTH"/>
</dbReference>
<comment type="subcellular location">
    <subcellularLocation>
        <location evidence="1">Cytoplasmic vesicle</location>
        <location evidence="1">Clathrin-coated vesicle</location>
    </subcellularLocation>
    <subcellularLocation>
        <location evidence="2">Golgi apparatus</location>
    </subcellularLocation>
    <subcellularLocation>
        <location evidence="3">Membrane</location>
        <location evidence="3">Clathrin-coated pit</location>
    </subcellularLocation>
</comment>
<dbReference type="GO" id="GO:0005545">
    <property type="term" value="F:1-phosphatidylinositol binding"/>
    <property type="evidence" value="ECO:0007669"/>
    <property type="project" value="TreeGrafter"/>
</dbReference>
<evidence type="ECO:0000256" key="5">
    <source>
        <dbReference type="ARBA" id="ARBA00023034"/>
    </source>
</evidence>
<keyword evidence="4" id="KW-0254">Endocytosis</keyword>
<evidence type="ECO:0000313" key="11">
    <source>
        <dbReference type="Proteomes" id="UP001054252"/>
    </source>
</evidence>
<evidence type="ECO:0000259" key="9">
    <source>
        <dbReference type="PROSITE" id="PS50942"/>
    </source>
</evidence>
<dbReference type="InterPro" id="IPR008942">
    <property type="entry name" value="ENTH_VHS"/>
</dbReference>
<name>A0AAV5JU22_9ROSI</name>
<protein>
    <recommendedName>
        <fullName evidence="9">ENTH domain-containing protein</fullName>
    </recommendedName>
</protein>
<gene>
    <name evidence="10" type="ORF">SLEP1_g28565</name>
</gene>
<dbReference type="SMART" id="SM00273">
    <property type="entry name" value="ENTH"/>
    <property type="match status" value="1"/>
</dbReference>
<dbReference type="GO" id="GO:0005794">
    <property type="term" value="C:Golgi apparatus"/>
    <property type="evidence" value="ECO:0007669"/>
    <property type="project" value="UniProtKB-SubCell"/>
</dbReference>
<dbReference type="PANTHER" id="PTHR22951:SF97">
    <property type="entry name" value="ENTH DOMAIN-CONTAINING PROTEIN"/>
    <property type="match status" value="1"/>
</dbReference>
<dbReference type="GO" id="GO:0005546">
    <property type="term" value="F:phosphatidylinositol-4,5-bisphosphate binding"/>
    <property type="evidence" value="ECO:0007669"/>
    <property type="project" value="TreeGrafter"/>
</dbReference>
<keyword evidence="6" id="KW-0472">Membrane</keyword>
<keyword evidence="5" id="KW-0333">Golgi apparatus</keyword>
<evidence type="ECO:0000256" key="2">
    <source>
        <dbReference type="ARBA" id="ARBA00004555"/>
    </source>
</evidence>
<dbReference type="InterPro" id="IPR048050">
    <property type="entry name" value="ANTH_N_plant"/>
</dbReference>
<dbReference type="EMBL" id="BPVZ01000049">
    <property type="protein sequence ID" value="GKV18143.1"/>
    <property type="molecule type" value="Genomic_DNA"/>
</dbReference>
<evidence type="ECO:0000256" key="6">
    <source>
        <dbReference type="ARBA" id="ARBA00023136"/>
    </source>
</evidence>
<dbReference type="CDD" id="cd03564">
    <property type="entry name" value="ANTH_N"/>
    <property type="match status" value="1"/>
</dbReference>
<dbReference type="GO" id="GO:0006900">
    <property type="term" value="P:vesicle budding from membrane"/>
    <property type="evidence" value="ECO:0007669"/>
    <property type="project" value="TreeGrafter"/>
</dbReference>
<dbReference type="Gene3D" id="1.25.40.90">
    <property type="match status" value="1"/>
</dbReference>
<organism evidence="10 11">
    <name type="scientific">Rubroshorea leprosula</name>
    <dbReference type="NCBI Taxonomy" id="152421"/>
    <lineage>
        <taxon>Eukaryota</taxon>
        <taxon>Viridiplantae</taxon>
        <taxon>Streptophyta</taxon>
        <taxon>Embryophyta</taxon>
        <taxon>Tracheophyta</taxon>
        <taxon>Spermatophyta</taxon>
        <taxon>Magnoliopsida</taxon>
        <taxon>eudicotyledons</taxon>
        <taxon>Gunneridae</taxon>
        <taxon>Pentapetalae</taxon>
        <taxon>rosids</taxon>
        <taxon>malvids</taxon>
        <taxon>Malvales</taxon>
        <taxon>Dipterocarpaceae</taxon>
        <taxon>Rubroshorea</taxon>
    </lineage>
</organism>
<dbReference type="SUPFAM" id="SSF48464">
    <property type="entry name" value="ENTH/VHS domain"/>
    <property type="match status" value="1"/>
</dbReference>
<evidence type="ECO:0000313" key="10">
    <source>
        <dbReference type="EMBL" id="GKV18143.1"/>
    </source>
</evidence>
<keyword evidence="8" id="KW-0968">Cytoplasmic vesicle</keyword>
<feature type="domain" description="ENTH" evidence="9">
    <location>
        <begin position="28"/>
        <end position="167"/>
    </location>
</feature>
<evidence type="ECO:0000256" key="3">
    <source>
        <dbReference type="ARBA" id="ARBA00004600"/>
    </source>
</evidence>
<dbReference type="InterPro" id="IPR045192">
    <property type="entry name" value="AP180-like"/>
</dbReference>
<sequence length="172" mass="19445">MAANGSAQLTFKNAIGAVKDSTKVGLVKGNGDNKKLDIAIVKATKRNEKFPKEKHVKTIFNAVSCSNPRPVVVFCLHAMAKRLSKTHNWTVALKTLIVIHRALREVDPTFLDELINFSRHRSLSMLNLAHLRDDSSTNAWDYSAWVRVYALYLEERLACFSALKYDVEREQS</sequence>
<keyword evidence="11" id="KW-1185">Reference proteome</keyword>
<evidence type="ECO:0000256" key="8">
    <source>
        <dbReference type="ARBA" id="ARBA00023329"/>
    </source>
</evidence>
<dbReference type="GO" id="GO:0072583">
    <property type="term" value="P:clathrin-dependent endocytosis"/>
    <property type="evidence" value="ECO:0007669"/>
    <property type="project" value="InterPro"/>
</dbReference>
<dbReference type="Pfam" id="PF07651">
    <property type="entry name" value="ANTH"/>
    <property type="match status" value="1"/>
</dbReference>
<dbReference type="GO" id="GO:0032050">
    <property type="term" value="F:clathrin heavy chain binding"/>
    <property type="evidence" value="ECO:0007669"/>
    <property type="project" value="TreeGrafter"/>
</dbReference>
<evidence type="ECO:0000256" key="7">
    <source>
        <dbReference type="ARBA" id="ARBA00023176"/>
    </source>
</evidence>
<dbReference type="GO" id="GO:0000149">
    <property type="term" value="F:SNARE binding"/>
    <property type="evidence" value="ECO:0007669"/>
    <property type="project" value="TreeGrafter"/>
</dbReference>
<dbReference type="GO" id="GO:0048268">
    <property type="term" value="P:clathrin coat assembly"/>
    <property type="evidence" value="ECO:0007669"/>
    <property type="project" value="InterPro"/>
</dbReference>
<evidence type="ECO:0000256" key="4">
    <source>
        <dbReference type="ARBA" id="ARBA00022583"/>
    </source>
</evidence>
<dbReference type="Proteomes" id="UP001054252">
    <property type="component" value="Unassembled WGS sequence"/>
</dbReference>
<dbReference type="PROSITE" id="PS50942">
    <property type="entry name" value="ENTH"/>
    <property type="match status" value="1"/>
</dbReference>
<evidence type="ECO:0000256" key="1">
    <source>
        <dbReference type="ARBA" id="ARBA00004132"/>
    </source>
</evidence>
<keyword evidence="7" id="KW-0168">Coated pit</keyword>
<comment type="caution">
    <text evidence="10">The sequence shown here is derived from an EMBL/GenBank/DDBJ whole genome shotgun (WGS) entry which is preliminary data.</text>
</comment>
<dbReference type="GO" id="GO:0005905">
    <property type="term" value="C:clathrin-coated pit"/>
    <property type="evidence" value="ECO:0007669"/>
    <property type="project" value="UniProtKB-SubCell"/>
</dbReference>
<accession>A0AAV5JU22</accession>
<dbReference type="GO" id="GO:0030136">
    <property type="term" value="C:clathrin-coated vesicle"/>
    <property type="evidence" value="ECO:0007669"/>
    <property type="project" value="UniProtKB-SubCell"/>
</dbReference>
<dbReference type="InterPro" id="IPR011417">
    <property type="entry name" value="ANTH_dom"/>
</dbReference>